<dbReference type="GeneID" id="64766816"/>
<proteinExistence type="predicted"/>
<evidence type="ECO:0000313" key="1">
    <source>
        <dbReference type="EMBL" id="QGJ94969.1"/>
    </source>
</evidence>
<dbReference type="Proteomes" id="UP000423065">
    <property type="component" value="Segment"/>
</dbReference>
<name>A0A649VSP6_9CAUD</name>
<dbReference type="RefSeq" id="YP_010059584.1">
    <property type="nucleotide sequence ID" value="NC_054726.1"/>
</dbReference>
<evidence type="ECO:0000313" key="2">
    <source>
        <dbReference type="Proteomes" id="UP000423065"/>
    </source>
</evidence>
<gene>
    <name evidence="1" type="primary">109</name>
    <name evidence="1" type="ORF">SEA_STORMAGEDDON_109</name>
</gene>
<sequence length="73" mass="8109">MTFDRYAPAWVTDDIAHVGSWKVIDLRTGEAVRNYKGSVRLGGIDTAKNLADALNRGDIEPKFGTETIVEEEQ</sequence>
<organism evidence="1 2">
    <name type="scientific">Gordonia phage Stormageddon</name>
    <dbReference type="NCBI Taxonomy" id="2656541"/>
    <lineage>
        <taxon>Viruses</taxon>
        <taxon>Duplodnaviria</taxon>
        <taxon>Heunggongvirae</taxon>
        <taxon>Uroviricota</taxon>
        <taxon>Caudoviricetes</taxon>
        <taxon>Stormageddonvirus</taxon>
        <taxon>Stormageddonvirus Stormageddon</taxon>
    </lineage>
</organism>
<protein>
    <submittedName>
        <fullName evidence="1">Uncharacterized protein</fullName>
    </submittedName>
</protein>
<keyword evidence="2" id="KW-1185">Reference proteome</keyword>
<reference evidence="1 2" key="1">
    <citation type="submission" date="2019-10" db="EMBL/GenBank/DDBJ databases">
        <authorList>
            <person name="Garlena R.A."/>
            <person name="Russell D.A."/>
            <person name="Pope W.H."/>
            <person name="Jacobs-Sera D."/>
            <person name="Hatfull G.F."/>
        </authorList>
    </citation>
    <scope>NUCLEOTIDE SEQUENCE [LARGE SCALE GENOMIC DNA]</scope>
</reference>
<accession>A0A649VSP6</accession>
<dbReference type="KEGG" id="vg:64766816"/>
<dbReference type="EMBL" id="MN586040">
    <property type="protein sequence ID" value="QGJ94969.1"/>
    <property type="molecule type" value="Genomic_DNA"/>
</dbReference>